<dbReference type="GO" id="GO:0031505">
    <property type="term" value="P:fungal-type cell wall organization"/>
    <property type="evidence" value="ECO:0007669"/>
    <property type="project" value="InterPro"/>
</dbReference>
<dbReference type="AlphaFoldDB" id="B8M119"/>
<feature type="chain" id="PRO_5002877481" evidence="2">
    <location>
        <begin position="23"/>
        <end position="149"/>
    </location>
</feature>
<keyword evidence="2" id="KW-0732">Signal</keyword>
<dbReference type="HOGENOM" id="CLU_092869_2_0_1"/>
<dbReference type="OMA" id="CTITRPV"/>
<evidence type="ECO:0000313" key="3">
    <source>
        <dbReference type="EMBL" id="EED21799.1"/>
    </source>
</evidence>
<organism evidence="3 4">
    <name type="scientific">Talaromyces stipitatus (strain ATCC 10500 / CBS 375.48 / QM 6759 / NRRL 1006)</name>
    <name type="common">Penicillium stipitatum</name>
    <dbReference type="NCBI Taxonomy" id="441959"/>
    <lineage>
        <taxon>Eukaryota</taxon>
        <taxon>Fungi</taxon>
        <taxon>Dikarya</taxon>
        <taxon>Ascomycota</taxon>
        <taxon>Pezizomycotina</taxon>
        <taxon>Eurotiomycetes</taxon>
        <taxon>Eurotiomycetidae</taxon>
        <taxon>Eurotiales</taxon>
        <taxon>Trichocomaceae</taxon>
        <taxon>Talaromyces</taxon>
        <taxon>Talaromyces sect. Talaromyces</taxon>
    </lineage>
</organism>
<evidence type="ECO:0000313" key="4">
    <source>
        <dbReference type="Proteomes" id="UP000001745"/>
    </source>
</evidence>
<dbReference type="EMBL" id="EQ962653">
    <property type="protein sequence ID" value="EED21799.1"/>
    <property type="molecule type" value="Genomic_DNA"/>
</dbReference>
<name>B8M119_TALSN</name>
<protein>
    <submittedName>
        <fullName evidence="3">Clock-controlled protein, putative</fullName>
    </submittedName>
</protein>
<dbReference type="InterPro" id="IPR038843">
    <property type="entry name" value="Sed1/Spi1"/>
</dbReference>
<proteinExistence type="predicted"/>
<gene>
    <name evidence="3" type="ORF">TSTA_090380</name>
</gene>
<dbReference type="PANTHER" id="PTHR35523:SF1">
    <property type="entry name" value="CELL WALL PROTEIN SED1"/>
    <property type="match status" value="1"/>
</dbReference>
<evidence type="ECO:0000256" key="1">
    <source>
        <dbReference type="SAM" id="MobiDB-lite"/>
    </source>
</evidence>
<feature type="signal peptide" evidence="2">
    <location>
        <begin position="1"/>
        <end position="22"/>
    </location>
</feature>
<dbReference type="GeneID" id="8108126"/>
<dbReference type="FunCoup" id="B8M119">
    <property type="interactions" value="43"/>
</dbReference>
<dbReference type="GO" id="GO:0005199">
    <property type="term" value="F:structural constituent of cell wall"/>
    <property type="evidence" value="ECO:0007669"/>
    <property type="project" value="InterPro"/>
</dbReference>
<dbReference type="Proteomes" id="UP000001745">
    <property type="component" value="Unassembled WGS sequence"/>
</dbReference>
<dbReference type="InParanoid" id="B8M119"/>
<accession>B8M119</accession>
<dbReference type="GO" id="GO:0009277">
    <property type="term" value="C:fungal-type cell wall"/>
    <property type="evidence" value="ECO:0007669"/>
    <property type="project" value="TreeGrafter"/>
</dbReference>
<dbReference type="STRING" id="441959.B8M119"/>
<feature type="region of interest" description="Disordered" evidence="1">
    <location>
        <begin position="89"/>
        <end position="115"/>
    </location>
</feature>
<dbReference type="OrthoDB" id="4094614at2759"/>
<dbReference type="RefSeq" id="XP_002478762.1">
    <property type="nucleotide sequence ID" value="XM_002478717.1"/>
</dbReference>
<keyword evidence="4" id="KW-1185">Reference proteome</keyword>
<dbReference type="PANTHER" id="PTHR35523">
    <property type="entry name" value="CELL WALL PROTEIN SED1"/>
    <property type="match status" value="1"/>
</dbReference>
<feature type="compositionally biased region" description="Low complexity" evidence="1">
    <location>
        <begin position="95"/>
        <end position="107"/>
    </location>
</feature>
<sequence>MRFTAASIVAFAAGALASASSSAPVITEVITSYETYCPEATTFVAGSSTVHVTAPGTITLTGSYTVTRPLLSSTVTICNSCSAGPTAPVPGPVGTGSPKPWSSSPVVPGAPGTTSTTGVTPAFTGGASHVAAGAGAGLAAVFGAAAFLL</sequence>
<dbReference type="VEuPathDB" id="FungiDB:TSTA_090380"/>
<reference evidence="4" key="1">
    <citation type="journal article" date="2015" name="Genome Announc.">
        <title>Genome sequence of the AIDS-associated pathogen Penicillium marneffei (ATCC18224) and its near taxonomic relative Talaromyces stipitatus (ATCC10500).</title>
        <authorList>
            <person name="Nierman W.C."/>
            <person name="Fedorova-Abrams N.D."/>
            <person name="Andrianopoulos A."/>
        </authorList>
    </citation>
    <scope>NUCLEOTIDE SEQUENCE [LARGE SCALE GENOMIC DNA]</scope>
    <source>
        <strain evidence="4">ATCC 10500 / CBS 375.48 / QM 6759 / NRRL 1006</strain>
    </source>
</reference>
<evidence type="ECO:0000256" key="2">
    <source>
        <dbReference type="SAM" id="SignalP"/>
    </source>
</evidence>
<dbReference type="eggNOG" id="ENOG502SCU7">
    <property type="taxonomic scope" value="Eukaryota"/>
</dbReference>